<dbReference type="Proteomes" id="UP000320776">
    <property type="component" value="Chromosome"/>
</dbReference>
<dbReference type="InterPro" id="IPR052747">
    <property type="entry name" value="TA_system_RelE_toxin"/>
</dbReference>
<sequence>MRIEISRQAEKDLAKIEMPIRKRIIKELLDLENSLAGKDIKKLKGEIDRWRLRVGDYHIIMTIDQDKVIILVLHIGHRREIYR</sequence>
<dbReference type="PANTHER" id="PTHR38813">
    <property type="match status" value="1"/>
</dbReference>
<accession>A0A517DXC7</accession>
<keyword evidence="3" id="KW-1185">Reference proteome</keyword>
<dbReference type="EMBL" id="CP036259">
    <property type="protein sequence ID" value="QDR82002.1"/>
    <property type="molecule type" value="Genomic_DNA"/>
</dbReference>
<gene>
    <name evidence="2" type="ORF">SPTER_34230</name>
</gene>
<dbReference type="KEGG" id="sted:SPTER_34230"/>
<organism evidence="2 3">
    <name type="scientific">Sporomusa termitida</name>
    <dbReference type="NCBI Taxonomy" id="2377"/>
    <lineage>
        <taxon>Bacteria</taxon>
        <taxon>Bacillati</taxon>
        <taxon>Bacillota</taxon>
        <taxon>Negativicutes</taxon>
        <taxon>Selenomonadales</taxon>
        <taxon>Sporomusaceae</taxon>
        <taxon>Sporomusa</taxon>
    </lineage>
</organism>
<evidence type="ECO:0000313" key="3">
    <source>
        <dbReference type="Proteomes" id="UP000320776"/>
    </source>
</evidence>
<dbReference type="SUPFAM" id="SSF143011">
    <property type="entry name" value="RelE-like"/>
    <property type="match status" value="1"/>
</dbReference>
<protein>
    <submittedName>
        <fullName evidence="2">ParE toxin of type II toxin-antitoxin system, parDE</fullName>
    </submittedName>
</protein>
<proteinExistence type="predicted"/>
<dbReference type="PANTHER" id="PTHR38813:SF1">
    <property type="entry name" value="TOXIN RELE1-RELATED"/>
    <property type="match status" value="1"/>
</dbReference>
<dbReference type="AlphaFoldDB" id="A0A517DXC7"/>
<dbReference type="Gene3D" id="3.30.2310.20">
    <property type="entry name" value="RelE-like"/>
    <property type="match status" value="1"/>
</dbReference>
<name>A0A517DXC7_9FIRM</name>
<dbReference type="RefSeq" id="WP_144351429.1">
    <property type="nucleotide sequence ID" value="NZ_CP036259.1"/>
</dbReference>
<dbReference type="InterPro" id="IPR007712">
    <property type="entry name" value="RelE/ParE_toxin"/>
</dbReference>
<evidence type="ECO:0000313" key="2">
    <source>
        <dbReference type="EMBL" id="QDR82002.1"/>
    </source>
</evidence>
<dbReference type="Pfam" id="PF05016">
    <property type="entry name" value="ParE_toxin"/>
    <property type="match status" value="1"/>
</dbReference>
<evidence type="ECO:0000256" key="1">
    <source>
        <dbReference type="ARBA" id="ARBA00022649"/>
    </source>
</evidence>
<keyword evidence="1" id="KW-1277">Toxin-antitoxin system</keyword>
<dbReference type="OrthoDB" id="9805098at2"/>
<reference evidence="2 3" key="1">
    <citation type="submission" date="2019-02" db="EMBL/GenBank/DDBJ databases">
        <title>Closed genome of Sporomusa termitida DSM 4440.</title>
        <authorList>
            <person name="Poehlein A."/>
            <person name="Daniel R."/>
        </authorList>
    </citation>
    <scope>NUCLEOTIDE SEQUENCE [LARGE SCALE GENOMIC DNA]</scope>
    <source>
        <strain evidence="2 3">DSM 4440</strain>
    </source>
</reference>
<dbReference type="InterPro" id="IPR035093">
    <property type="entry name" value="RelE/ParE_toxin_dom_sf"/>
</dbReference>